<dbReference type="Proteomes" id="UP000504610">
    <property type="component" value="Chromosome 6"/>
</dbReference>
<reference evidence="2" key="2">
    <citation type="submission" date="2025-08" db="UniProtKB">
        <authorList>
            <consortium name="RefSeq"/>
        </authorList>
    </citation>
    <scope>IDENTIFICATION</scope>
    <source>
        <tissue evidence="2">Leaf</tissue>
    </source>
</reference>
<keyword evidence="1" id="KW-1185">Reference proteome</keyword>
<feature type="non-terminal residue" evidence="2">
    <location>
        <position position="1"/>
    </location>
</feature>
<dbReference type="GeneID" id="130495673"/>
<dbReference type="AlphaFoldDB" id="A0A9W3BUQ9"/>
<gene>
    <name evidence="2" type="primary">LOC130495673</name>
</gene>
<dbReference type="RefSeq" id="XP_056843095.1">
    <property type="nucleotide sequence ID" value="XM_056987115.1"/>
</dbReference>
<evidence type="ECO:0000313" key="2">
    <source>
        <dbReference type="RefSeq" id="XP_056843095.1"/>
    </source>
</evidence>
<name>A0A9W3BUQ9_RAPSA</name>
<protein>
    <submittedName>
        <fullName evidence="2">Uncharacterized protein LOC130495673</fullName>
    </submittedName>
</protein>
<dbReference type="OrthoDB" id="10477310at2759"/>
<evidence type="ECO:0000313" key="1">
    <source>
        <dbReference type="Proteomes" id="UP000504610"/>
    </source>
</evidence>
<accession>A0A9W3BUQ9</accession>
<sequence>TAYSTVAVIGIPRSILPRDPVISMILPSCDHSSNQKEVLAPLRISIRVRELARFLAWPEKC</sequence>
<organism evidence="1 2">
    <name type="scientific">Raphanus sativus</name>
    <name type="common">Radish</name>
    <name type="synonym">Raphanus raphanistrum var. sativus</name>
    <dbReference type="NCBI Taxonomy" id="3726"/>
    <lineage>
        <taxon>Eukaryota</taxon>
        <taxon>Viridiplantae</taxon>
        <taxon>Streptophyta</taxon>
        <taxon>Embryophyta</taxon>
        <taxon>Tracheophyta</taxon>
        <taxon>Spermatophyta</taxon>
        <taxon>Magnoliopsida</taxon>
        <taxon>eudicotyledons</taxon>
        <taxon>Gunneridae</taxon>
        <taxon>Pentapetalae</taxon>
        <taxon>rosids</taxon>
        <taxon>malvids</taxon>
        <taxon>Brassicales</taxon>
        <taxon>Brassicaceae</taxon>
        <taxon>Brassiceae</taxon>
        <taxon>Raphanus</taxon>
    </lineage>
</organism>
<dbReference type="KEGG" id="rsz:130495673"/>
<reference evidence="1" key="1">
    <citation type="journal article" date="2019" name="Database">
        <title>The radish genome database (RadishGD): an integrated information resource for radish genomics.</title>
        <authorList>
            <person name="Yu H.J."/>
            <person name="Baek S."/>
            <person name="Lee Y.J."/>
            <person name="Cho A."/>
            <person name="Mun J.H."/>
        </authorList>
    </citation>
    <scope>NUCLEOTIDE SEQUENCE [LARGE SCALE GENOMIC DNA]</scope>
    <source>
        <strain evidence="1">cv. WK10039</strain>
    </source>
</reference>
<proteinExistence type="predicted"/>